<dbReference type="Gene3D" id="2.60.40.10">
    <property type="entry name" value="Immunoglobulins"/>
    <property type="match status" value="2"/>
</dbReference>
<name>A0A8J1MIB4_XENLA</name>
<dbReference type="Proteomes" id="UP000186698">
    <property type="component" value="Chromosome 1L"/>
</dbReference>
<dbReference type="InterPro" id="IPR013783">
    <property type="entry name" value="Ig-like_fold"/>
</dbReference>
<organism evidence="4 5">
    <name type="scientific">Xenopus laevis</name>
    <name type="common">African clawed frog</name>
    <dbReference type="NCBI Taxonomy" id="8355"/>
    <lineage>
        <taxon>Eukaryota</taxon>
        <taxon>Metazoa</taxon>
        <taxon>Chordata</taxon>
        <taxon>Craniata</taxon>
        <taxon>Vertebrata</taxon>
        <taxon>Euteleostomi</taxon>
        <taxon>Amphibia</taxon>
        <taxon>Batrachia</taxon>
        <taxon>Anura</taxon>
        <taxon>Pipoidea</taxon>
        <taxon>Pipidae</taxon>
        <taxon>Xenopodinae</taxon>
        <taxon>Xenopus</taxon>
        <taxon>Xenopus</taxon>
    </lineage>
</organism>
<dbReference type="KEGG" id="xla:121400926"/>
<evidence type="ECO:0000256" key="2">
    <source>
        <dbReference type="ARBA" id="ARBA00023157"/>
    </source>
</evidence>
<evidence type="ECO:0000256" key="1">
    <source>
        <dbReference type="ARBA" id="ARBA00022729"/>
    </source>
</evidence>
<evidence type="ECO:0000259" key="3">
    <source>
        <dbReference type="PROSITE" id="PS50835"/>
    </source>
</evidence>
<sequence>MSKGELNYFPSFPAVVYYSGYNATPILEECLCKLNYNTQQRILHKRKRIFFIPLSVLASEPGFHLTPNYQIYMFGDEINLRCCHHSSDFIWQLRFYREETEIRSIQNSSDICSEHSFVIQKLQDRGPYHCAIWPSDNGINAEPRRSQPITMNITESPQAPVISLNPSYPVYLVGEEITVTCLSPGNKEVSGFHFYKEGKEIHPTGKQTDRYIITSGQETAGSYKCGYREILKEREIQSELSSPIDIKVSVADYTVI</sequence>
<protein>
    <submittedName>
        <fullName evidence="5">Fc receptor-like A</fullName>
    </submittedName>
</protein>
<keyword evidence="2" id="KW-1015">Disulfide bond</keyword>
<dbReference type="GeneID" id="121400926"/>
<proteinExistence type="predicted"/>
<keyword evidence="1" id="KW-0732">Signal</keyword>
<dbReference type="AlphaFoldDB" id="A0A8J1MIB4"/>
<gene>
    <name evidence="5" type="primary">LOC121400926</name>
</gene>
<dbReference type="OrthoDB" id="6151406at2759"/>
<accession>A0A8J1MIB4</accession>
<dbReference type="SUPFAM" id="SSF48726">
    <property type="entry name" value="Immunoglobulin"/>
    <property type="match status" value="2"/>
</dbReference>
<dbReference type="GO" id="GO:0004888">
    <property type="term" value="F:transmembrane signaling receptor activity"/>
    <property type="evidence" value="ECO:0007669"/>
    <property type="project" value="TreeGrafter"/>
</dbReference>
<dbReference type="GO" id="GO:0009897">
    <property type="term" value="C:external side of plasma membrane"/>
    <property type="evidence" value="ECO:0007669"/>
    <property type="project" value="TreeGrafter"/>
</dbReference>
<feature type="domain" description="Ig-like" evidence="3">
    <location>
        <begin position="160"/>
        <end position="241"/>
    </location>
</feature>
<dbReference type="InterPro" id="IPR036179">
    <property type="entry name" value="Ig-like_dom_sf"/>
</dbReference>
<dbReference type="GO" id="GO:0006955">
    <property type="term" value="P:immune response"/>
    <property type="evidence" value="ECO:0007669"/>
    <property type="project" value="TreeGrafter"/>
</dbReference>
<dbReference type="InterPro" id="IPR050488">
    <property type="entry name" value="Ig_Fc_receptor"/>
</dbReference>
<evidence type="ECO:0000313" key="5">
    <source>
        <dbReference type="RefSeq" id="XP_041440800.1"/>
    </source>
</evidence>
<dbReference type="RefSeq" id="XP_041440800.1">
    <property type="nucleotide sequence ID" value="XM_041584866.1"/>
</dbReference>
<keyword evidence="4" id="KW-1185">Reference proteome</keyword>
<dbReference type="PANTHER" id="PTHR11481:SF60">
    <property type="entry name" value="IG-LIKE DOMAIN-CONTAINING PROTEIN"/>
    <property type="match status" value="1"/>
</dbReference>
<dbReference type="PANTHER" id="PTHR11481">
    <property type="entry name" value="IMMUNOGLOBULIN FC RECEPTOR"/>
    <property type="match status" value="1"/>
</dbReference>
<dbReference type="Pfam" id="PF13895">
    <property type="entry name" value="Ig_2"/>
    <property type="match status" value="1"/>
</dbReference>
<dbReference type="InterPro" id="IPR007110">
    <property type="entry name" value="Ig-like_dom"/>
</dbReference>
<dbReference type="GO" id="GO:0007166">
    <property type="term" value="P:cell surface receptor signaling pathway"/>
    <property type="evidence" value="ECO:0007669"/>
    <property type="project" value="TreeGrafter"/>
</dbReference>
<evidence type="ECO:0000313" key="4">
    <source>
        <dbReference type="Proteomes" id="UP000186698"/>
    </source>
</evidence>
<reference evidence="5" key="1">
    <citation type="submission" date="2025-08" db="UniProtKB">
        <authorList>
            <consortium name="RefSeq"/>
        </authorList>
    </citation>
    <scope>IDENTIFICATION</scope>
    <source>
        <strain evidence="5">J_2021</strain>
        <tissue evidence="5">Erythrocytes</tissue>
    </source>
</reference>
<dbReference type="PROSITE" id="PS50835">
    <property type="entry name" value="IG_LIKE"/>
    <property type="match status" value="1"/>
</dbReference>